<evidence type="ECO:0000313" key="3">
    <source>
        <dbReference type="Proteomes" id="UP000799118"/>
    </source>
</evidence>
<proteinExistence type="predicted"/>
<accession>A0A6A4IQQ5</accession>
<gene>
    <name evidence="2" type="ORF">BT96DRAFT_984043</name>
</gene>
<sequence length="408" mass="44359">MLLHHLAKVINSRSETEDTTDSEAAAESSDGDSMSDVTLVDSTISSLSTISDGEDSSAMYYHQPKPCLASMHGTPAAIANALPPSKYLRTSSCSEIPTPAPIAHPEVPLPESLNELLIQHNELSSVHLRLAHLLLASHVRAATAAAEIAQRETILEVRGRRRAWLNGALKVPENSVEPTKAHTWSGAMSSPFRPSGLGKYSFSSEEWECDPFHYIDAPRPSPLSTLVTDVYPNPFDSETDTSYSAYVFSHRRKRSASDTTISLFPVSEEDSLDGSDDEDSILHETGPAPRQHLDVEIDEDEEDDDTDGDDTDVDPLVDIELDDSDVLRKPSRPFLQIDTFSSATVLESPSSTSPTSLSMRLDVKIPKDPFDAPEDLGASPACWPLPIFQSASSISMQSQPSVVSRTDG</sequence>
<keyword evidence="3" id="KW-1185">Reference proteome</keyword>
<feature type="region of interest" description="Disordered" evidence="1">
    <location>
        <begin position="266"/>
        <end position="317"/>
    </location>
</feature>
<protein>
    <submittedName>
        <fullName evidence="2">Uncharacterized protein</fullName>
    </submittedName>
</protein>
<name>A0A6A4IQQ5_9AGAR</name>
<dbReference type="Proteomes" id="UP000799118">
    <property type="component" value="Unassembled WGS sequence"/>
</dbReference>
<dbReference type="OrthoDB" id="3224257at2759"/>
<organism evidence="2 3">
    <name type="scientific">Gymnopus androsaceus JB14</name>
    <dbReference type="NCBI Taxonomy" id="1447944"/>
    <lineage>
        <taxon>Eukaryota</taxon>
        <taxon>Fungi</taxon>
        <taxon>Dikarya</taxon>
        <taxon>Basidiomycota</taxon>
        <taxon>Agaricomycotina</taxon>
        <taxon>Agaricomycetes</taxon>
        <taxon>Agaricomycetidae</taxon>
        <taxon>Agaricales</taxon>
        <taxon>Marasmiineae</taxon>
        <taxon>Omphalotaceae</taxon>
        <taxon>Gymnopus</taxon>
    </lineage>
</organism>
<dbReference type="EMBL" id="ML769385">
    <property type="protein sequence ID" value="KAE9410515.1"/>
    <property type="molecule type" value="Genomic_DNA"/>
</dbReference>
<feature type="compositionally biased region" description="Acidic residues" evidence="1">
    <location>
        <begin position="296"/>
        <end position="317"/>
    </location>
</feature>
<dbReference type="AlphaFoldDB" id="A0A6A4IQQ5"/>
<reference evidence="2" key="1">
    <citation type="journal article" date="2019" name="Environ. Microbiol.">
        <title>Fungal ecological strategies reflected in gene transcription - a case study of two litter decomposers.</title>
        <authorList>
            <person name="Barbi F."/>
            <person name="Kohler A."/>
            <person name="Barry K."/>
            <person name="Baskaran P."/>
            <person name="Daum C."/>
            <person name="Fauchery L."/>
            <person name="Ihrmark K."/>
            <person name="Kuo A."/>
            <person name="LaButti K."/>
            <person name="Lipzen A."/>
            <person name="Morin E."/>
            <person name="Grigoriev I.V."/>
            <person name="Henrissat B."/>
            <person name="Lindahl B."/>
            <person name="Martin F."/>
        </authorList>
    </citation>
    <scope>NUCLEOTIDE SEQUENCE</scope>
    <source>
        <strain evidence="2">JB14</strain>
    </source>
</reference>
<feature type="compositionally biased region" description="Acidic residues" evidence="1">
    <location>
        <begin position="267"/>
        <end position="279"/>
    </location>
</feature>
<feature type="region of interest" description="Disordered" evidence="1">
    <location>
        <begin position="10"/>
        <end position="36"/>
    </location>
</feature>
<evidence type="ECO:0000313" key="2">
    <source>
        <dbReference type="EMBL" id="KAE9410515.1"/>
    </source>
</evidence>
<evidence type="ECO:0000256" key="1">
    <source>
        <dbReference type="SAM" id="MobiDB-lite"/>
    </source>
</evidence>